<proteinExistence type="predicted"/>
<dbReference type="InterPro" id="IPR011006">
    <property type="entry name" value="CheY-like_superfamily"/>
</dbReference>
<dbReference type="AlphaFoldDB" id="A0A9D6Z5J9"/>
<dbReference type="GO" id="GO:0000160">
    <property type="term" value="P:phosphorelay signal transduction system"/>
    <property type="evidence" value="ECO:0007669"/>
    <property type="project" value="InterPro"/>
</dbReference>
<organism evidence="2 3">
    <name type="scientific">Desulfomonile tiedjei</name>
    <dbReference type="NCBI Taxonomy" id="2358"/>
    <lineage>
        <taxon>Bacteria</taxon>
        <taxon>Pseudomonadati</taxon>
        <taxon>Thermodesulfobacteriota</taxon>
        <taxon>Desulfomonilia</taxon>
        <taxon>Desulfomonilales</taxon>
        <taxon>Desulfomonilaceae</taxon>
        <taxon>Desulfomonile</taxon>
    </lineage>
</organism>
<dbReference type="EMBL" id="JACRDE010000559">
    <property type="protein sequence ID" value="MBI5252060.1"/>
    <property type="molecule type" value="Genomic_DNA"/>
</dbReference>
<evidence type="ECO:0000259" key="1">
    <source>
        <dbReference type="Pfam" id="PF00072"/>
    </source>
</evidence>
<sequence>MNTTIGNSGLRALVAVNERVSKLTETLSKRGISATVVTDAEEALDECLMNPPHLAIVGSSLGKMTGIHFLAELLKISWKTSTILVSDEEEEALHQKTEGLGILGAIREVNDVEGLERLLDKFFEIVSANQPPASPGK</sequence>
<dbReference type="Pfam" id="PF00072">
    <property type="entry name" value="Response_reg"/>
    <property type="match status" value="1"/>
</dbReference>
<dbReference type="InterPro" id="IPR001789">
    <property type="entry name" value="Sig_transdc_resp-reg_receiver"/>
</dbReference>
<dbReference type="Proteomes" id="UP000807825">
    <property type="component" value="Unassembled WGS sequence"/>
</dbReference>
<name>A0A9D6Z5J9_9BACT</name>
<protein>
    <recommendedName>
        <fullName evidence="1">Response regulatory domain-containing protein</fullName>
    </recommendedName>
</protein>
<gene>
    <name evidence="2" type="ORF">HY912_21405</name>
</gene>
<dbReference type="Gene3D" id="3.40.50.2300">
    <property type="match status" value="1"/>
</dbReference>
<accession>A0A9D6Z5J9</accession>
<dbReference type="SUPFAM" id="SSF52172">
    <property type="entry name" value="CheY-like"/>
    <property type="match status" value="1"/>
</dbReference>
<feature type="domain" description="Response regulatory" evidence="1">
    <location>
        <begin position="22"/>
        <end position="106"/>
    </location>
</feature>
<reference evidence="2" key="1">
    <citation type="submission" date="2020-07" db="EMBL/GenBank/DDBJ databases">
        <title>Huge and variable diversity of episymbiotic CPR bacteria and DPANN archaea in groundwater ecosystems.</title>
        <authorList>
            <person name="He C.Y."/>
            <person name="Keren R."/>
            <person name="Whittaker M."/>
            <person name="Farag I.F."/>
            <person name="Doudna J."/>
            <person name="Cate J.H.D."/>
            <person name="Banfield J.F."/>
        </authorList>
    </citation>
    <scope>NUCLEOTIDE SEQUENCE</scope>
    <source>
        <strain evidence="2">NC_groundwater_1664_Pr3_B-0.1um_52_9</strain>
    </source>
</reference>
<comment type="caution">
    <text evidence="2">The sequence shown here is derived from an EMBL/GenBank/DDBJ whole genome shotgun (WGS) entry which is preliminary data.</text>
</comment>
<evidence type="ECO:0000313" key="3">
    <source>
        <dbReference type="Proteomes" id="UP000807825"/>
    </source>
</evidence>
<evidence type="ECO:0000313" key="2">
    <source>
        <dbReference type="EMBL" id="MBI5252060.1"/>
    </source>
</evidence>